<dbReference type="PANTHER" id="PTHR43792">
    <property type="entry name" value="GNAT FAMILY, PUTATIVE (AFU_ORTHOLOGUE AFUA_3G00765)-RELATED-RELATED"/>
    <property type="match status" value="1"/>
</dbReference>
<keyword evidence="3" id="KW-1185">Reference proteome</keyword>
<dbReference type="EMBL" id="FNGY01000002">
    <property type="protein sequence ID" value="SDL90822.1"/>
    <property type="molecule type" value="Genomic_DNA"/>
</dbReference>
<dbReference type="InterPro" id="IPR016181">
    <property type="entry name" value="Acyl_CoA_acyltransferase"/>
</dbReference>
<dbReference type="Proteomes" id="UP000183200">
    <property type="component" value="Unassembled WGS sequence"/>
</dbReference>
<organism evidence="2 3">
    <name type="scientific">Pedobacter steynii</name>
    <dbReference type="NCBI Taxonomy" id="430522"/>
    <lineage>
        <taxon>Bacteria</taxon>
        <taxon>Pseudomonadati</taxon>
        <taxon>Bacteroidota</taxon>
        <taxon>Sphingobacteriia</taxon>
        <taxon>Sphingobacteriales</taxon>
        <taxon>Sphingobacteriaceae</taxon>
        <taxon>Pedobacter</taxon>
    </lineage>
</organism>
<dbReference type="InterPro" id="IPR000182">
    <property type="entry name" value="GNAT_dom"/>
</dbReference>
<dbReference type="PANTHER" id="PTHR43792:SF16">
    <property type="entry name" value="N-ACETYLTRANSFERASE DOMAIN-CONTAINING PROTEIN"/>
    <property type="match status" value="1"/>
</dbReference>
<dbReference type="SUPFAM" id="SSF55729">
    <property type="entry name" value="Acyl-CoA N-acyltransferases (Nat)"/>
    <property type="match status" value="1"/>
</dbReference>
<dbReference type="GO" id="GO:0016747">
    <property type="term" value="F:acyltransferase activity, transferring groups other than amino-acyl groups"/>
    <property type="evidence" value="ECO:0007669"/>
    <property type="project" value="InterPro"/>
</dbReference>
<evidence type="ECO:0000313" key="3">
    <source>
        <dbReference type="Proteomes" id="UP000183200"/>
    </source>
</evidence>
<dbReference type="InterPro" id="IPR051531">
    <property type="entry name" value="N-acetyltransferase"/>
</dbReference>
<keyword evidence="2" id="KW-0808">Transferase</keyword>
<dbReference type="STRING" id="430522.BFS30_17480"/>
<evidence type="ECO:0000259" key="1">
    <source>
        <dbReference type="PROSITE" id="PS51186"/>
    </source>
</evidence>
<dbReference type="Pfam" id="PF13302">
    <property type="entry name" value="Acetyltransf_3"/>
    <property type="match status" value="1"/>
</dbReference>
<gene>
    <name evidence="2" type="ORF">SAMN05421820_102462</name>
</gene>
<reference evidence="3" key="1">
    <citation type="submission" date="2016-10" db="EMBL/GenBank/DDBJ databases">
        <authorList>
            <person name="Varghese N."/>
            <person name="Submissions S."/>
        </authorList>
    </citation>
    <scope>NUCLEOTIDE SEQUENCE [LARGE SCALE GENOMIC DNA]</scope>
    <source>
        <strain evidence="3">DSM 19110</strain>
    </source>
</reference>
<accession>A0A1G9NW43</accession>
<name>A0A1G9NW43_9SPHI</name>
<dbReference type="PROSITE" id="PS51186">
    <property type="entry name" value="GNAT"/>
    <property type="match status" value="1"/>
</dbReference>
<proteinExistence type="predicted"/>
<evidence type="ECO:0000313" key="2">
    <source>
        <dbReference type="EMBL" id="SDL90822.1"/>
    </source>
</evidence>
<feature type="domain" description="N-acetyltransferase" evidence="1">
    <location>
        <begin position="29"/>
        <end position="196"/>
    </location>
</feature>
<protein>
    <submittedName>
        <fullName evidence="2">Protein N-acetyltransferase, RimJ/RimL family</fullName>
    </submittedName>
</protein>
<sequence>MKLQKIMPILASSAIKTIDMKIFAETDRIIMRELLLSDSQKMFEMDSDPEVHLYLGNKPYTQLSESEENIRFIRQQYEENGIGRWAVIDKESNEFVGWGGLKFITTEINNRVHFYEVGYRFLKQHWGKGYATASAKAALKYAFEELKLSHVYAMAHGENAGSRHALQKSGLKITEQFDHEGIACDWFEISKEDWLKKQNEE</sequence>
<dbReference type="Gene3D" id="3.40.630.30">
    <property type="match status" value="1"/>
</dbReference>
<dbReference type="AlphaFoldDB" id="A0A1G9NW43"/>